<dbReference type="FunFam" id="3.40.30.10:FF:000012">
    <property type="entry name" value="Monothiol glutaredoxin"/>
    <property type="match status" value="3"/>
</dbReference>
<evidence type="ECO:0000313" key="8">
    <source>
        <dbReference type="Proteomes" id="UP000237347"/>
    </source>
</evidence>
<dbReference type="InterPro" id="IPR036249">
    <property type="entry name" value="Thioredoxin-like_sf"/>
</dbReference>
<keyword evidence="3" id="KW-0408">Iron</keyword>
<gene>
    <name evidence="7" type="primary">GRXS17_0</name>
    <name evidence="7" type="ORF">CFP56_020634</name>
</gene>
<dbReference type="InterPro" id="IPR002109">
    <property type="entry name" value="Glutaredoxin"/>
</dbReference>
<proteinExistence type="inferred from homology"/>
<dbReference type="PROSITE" id="PS51354">
    <property type="entry name" value="GLUTAREDOXIN_2"/>
    <property type="match status" value="3"/>
</dbReference>
<protein>
    <submittedName>
        <fullName evidence="7">Monothiol glutaredoxin-s17</fullName>
    </submittedName>
</protein>
<dbReference type="EMBL" id="PKMF04000319">
    <property type="protein sequence ID" value="KAK7837887.1"/>
    <property type="molecule type" value="Genomic_DNA"/>
</dbReference>
<evidence type="ECO:0000256" key="3">
    <source>
        <dbReference type="ARBA" id="ARBA00023004"/>
    </source>
</evidence>
<comment type="similarity">
    <text evidence="1">Belongs to the glutaredoxin family. CGFS subfamily.</text>
</comment>
<dbReference type="GO" id="GO:0006879">
    <property type="term" value="P:intracellular iron ion homeostasis"/>
    <property type="evidence" value="ECO:0007669"/>
    <property type="project" value="TreeGrafter"/>
</dbReference>
<evidence type="ECO:0000256" key="2">
    <source>
        <dbReference type="ARBA" id="ARBA00022723"/>
    </source>
</evidence>
<dbReference type="InterPro" id="IPR004480">
    <property type="entry name" value="Monothiol_GRX-rel"/>
</dbReference>
<dbReference type="GO" id="GO:0051536">
    <property type="term" value="F:iron-sulfur cluster binding"/>
    <property type="evidence" value="ECO:0007669"/>
    <property type="project" value="UniProtKB-KW"/>
</dbReference>
<keyword evidence="8" id="KW-1185">Reference proteome</keyword>
<dbReference type="InterPro" id="IPR033658">
    <property type="entry name" value="GRX_PICOT-like"/>
</dbReference>
<reference evidence="7 8" key="1">
    <citation type="journal article" date="2018" name="Sci. Data">
        <title>The draft genome sequence of cork oak.</title>
        <authorList>
            <person name="Ramos A.M."/>
            <person name="Usie A."/>
            <person name="Barbosa P."/>
            <person name="Barros P.M."/>
            <person name="Capote T."/>
            <person name="Chaves I."/>
            <person name="Simoes F."/>
            <person name="Abreu I."/>
            <person name="Carrasquinho I."/>
            <person name="Faro C."/>
            <person name="Guimaraes J.B."/>
            <person name="Mendonca D."/>
            <person name="Nobrega F."/>
            <person name="Rodrigues L."/>
            <person name="Saibo N.J.M."/>
            <person name="Varela M.C."/>
            <person name="Egas C."/>
            <person name="Matos J."/>
            <person name="Miguel C.M."/>
            <person name="Oliveira M.M."/>
            <person name="Ricardo C.P."/>
            <person name="Goncalves S."/>
        </authorList>
    </citation>
    <scope>NUCLEOTIDE SEQUENCE [LARGE SCALE GENOMIC DNA]</scope>
    <source>
        <strain evidence="8">cv. HL8</strain>
    </source>
</reference>
<feature type="domain" description="Thioredoxin" evidence="6">
    <location>
        <begin position="1"/>
        <end position="107"/>
    </location>
</feature>
<evidence type="ECO:0000256" key="4">
    <source>
        <dbReference type="ARBA" id="ARBA00023014"/>
    </source>
</evidence>
<name>A0AAW0KEX5_QUESU</name>
<dbReference type="GO" id="GO:0005634">
    <property type="term" value="C:nucleus"/>
    <property type="evidence" value="ECO:0007669"/>
    <property type="project" value="TreeGrafter"/>
</dbReference>
<dbReference type="SUPFAM" id="SSF52833">
    <property type="entry name" value="Thioredoxin-like"/>
    <property type="match status" value="4"/>
</dbReference>
<dbReference type="PANTHER" id="PTHR10293:SF73">
    <property type="entry name" value="GLUTAREDOXIN-3"/>
    <property type="match status" value="1"/>
</dbReference>
<sequence length="493" mass="53807">MGGSVKDVQSKAELDKVVASGAAVSVHFWASWCEASKPMDDVFSHLSTDFPHAHFLRVEAEEQPEISEAYAVSAVPYFVFFKDGKSVDTLEGANPSSLANKVAKVSGSVNPGEPAAPASLGMAAGPTVLETVKEFAKENDSSELKNQVQPGDALKKRLQQLVDSHPVILFMKGNPEEPRCGFSQKVVDILKKEKVKFGSFDILADNEVREGLKKFSNWPTYPQLYCKGELLGGCDIVVAMHESGELQQVFKDHGIDTNDTNASNETRVSEPGSGKGGISDSTGLSSNLTSRIASLINSSPVMLFMKGKPDEPKCGFSRKVVEILQQEKVEFGSFDILSDEEIRQGLKVYSNWSSYPQLYIGAELIGGSDIVLEMQKSGELKKVLAEKGIGQKESFEDRLRKLISSSPVMLFMKGTPDAPRCGFSSKVVNALQEDGVSFGSFDILNDEEVRQGLKVFSNWPTFPQLYYKGELIGGCDIVMELRNNGELKSTLSE</sequence>
<dbReference type="Gene3D" id="3.40.30.10">
    <property type="entry name" value="Glutaredoxin"/>
    <property type="match status" value="4"/>
</dbReference>
<evidence type="ECO:0000259" key="6">
    <source>
        <dbReference type="PROSITE" id="PS51352"/>
    </source>
</evidence>
<dbReference type="GO" id="GO:0046872">
    <property type="term" value="F:metal ion binding"/>
    <property type="evidence" value="ECO:0007669"/>
    <property type="project" value="UniProtKB-KW"/>
</dbReference>
<dbReference type="CDD" id="cd02984">
    <property type="entry name" value="TRX_PICOT"/>
    <property type="match status" value="1"/>
</dbReference>
<dbReference type="CDD" id="cd03028">
    <property type="entry name" value="GRX_PICOT_like"/>
    <property type="match status" value="3"/>
</dbReference>
<keyword evidence="4" id="KW-0411">Iron-sulfur</keyword>
<dbReference type="AlphaFoldDB" id="A0AAW0KEX5"/>
<organism evidence="7 8">
    <name type="scientific">Quercus suber</name>
    <name type="common">Cork oak</name>
    <dbReference type="NCBI Taxonomy" id="58331"/>
    <lineage>
        <taxon>Eukaryota</taxon>
        <taxon>Viridiplantae</taxon>
        <taxon>Streptophyta</taxon>
        <taxon>Embryophyta</taxon>
        <taxon>Tracheophyta</taxon>
        <taxon>Spermatophyta</taxon>
        <taxon>Magnoliopsida</taxon>
        <taxon>eudicotyledons</taxon>
        <taxon>Gunneridae</taxon>
        <taxon>Pentapetalae</taxon>
        <taxon>rosids</taxon>
        <taxon>fabids</taxon>
        <taxon>Fagales</taxon>
        <taxon>Fagaceae</taxon>
        <taxon>Quercus</taxon>
    </lineage>
</organism>
<feature type="compositionally biased region" description="Polar residues" evidence="5">
    <location>
        <begin position="257"/>
        <end position="266"/>
    </location>
</feature>
<evidence type="ECO:0000256" key="1">
    <source>
        <dbReference type="ARBA" id="ARBA00008983"/>
    </source>
</evidence>
<evidence type="ECO:0000313" key="7">
    <source>
        <dbReference type="EMBL" id="KAK7837887.1"/>
    </source>
</evidence>
<dbReference type="PROSITE" id="PS51352">
    <property type="entry name" value="THIOREDOXIN_2"/>
    <property type="match status" value="1"/>
</dbReference>
<dbReference type="PANTHER" id="PTHR10293">
    <property type="entry name" value="GLUTAREDOXIN FAMILY MEMBER"/>
    <property type="match status" value="1"/>
</dbReference>
<dbReference type="FunFam" id="3.40.30.10:FF:000092">
    <property type="entry name" value="Monothiol glutaredoxin"/>
    <property type="match status" value="1"/>
</dbReference>
<keyword evidence="2" id="KW-0479">Metal-binding</keyword>
<dbReference type="InterPro" id="IPR013766">
    <property type="entry name" value="Thioredoxin_domain"/>
</dbReference>
<dbReference type="Gramene" id="rna-CFP56_27911">
    <property type="protein sequence ID" value="cds-POF23236.1"/>
    <property type="gene ID" value="gene-CFP56_27911"/>
</dbReference>
<dbReference type="Proteomes" id="UP000237347">
    <property type="component" value="Unassembled WGS sequence"/>
</dbReference>
<feature type="region of interest" description="Disordered" evidence="5">
    <location>
        <begin position="254"/>
        <end position="283"/>
    </location>
</feature>
<dbReference type="GO" id="GO:0005829">
    <property type="term" value="C:cytosol"/>
    <property type="evidence" value="ECO:0007669"/>
    <property type="project" value="TreeGrafter"/>
</dbReference>
<dbReference type="Pfam" id="PF00462">
    <property type="entry name" value="Glutaredoxin"/>
    <property type="match status" value="3"/>
</dbReference>
<evidence type="ECO:0000256" key="5">
    <source>
        <dbReference type="SAM" id="MobiDB-lite"/>
    </source>
</evidence>
<accession>A0AAW0KEX5</accession>
<dbReference type="NCBIfam" id="TIGR00365">
    <property type="entry name" value="Grx4 family monothiol glutaredoxin"/>
    <property type="match status" value="3"/>
</dbReference>
<comment type="caution">
    <text evidence="7">The sequence shown here is derived from an EMBL/GenBank/DDBJ whole genome shotgun (WGS) entry which is preliminary data.</text>
</comment>
<dbReference type="Pfam" id="PF00085">
    <property type="entry name" value="Thioredoxin"/>
    <property type="match status" value="1"/>
</dbReference>